<dbReference type="InterPro" id="IPR050492">
    <property type="entry name" value="Bact_metal-bind_prot9"/>
</dbReference>
<evidence type="ECO:0000256" key="4">
    <source>
        <dbReference type="ARBA" id="ARBA00022729"/>
    </source>
</evidence>
<dbReference type="RefSeq" id="WP_207257785.1">
    <property type="nucleotide sequence ID" value="NZ_JAFMPP010000007.1"/>
</dbReference>
<evidence type="ECO:0000313" key="7">
    <source>
        <dbReference type="EMBL" id="MBO0662898.1"/>
    </source>
</evidence>
<dbReference type="AlphaFoldDB" id="A0A939JSF2"/>
<dbReference type="InterPro" id="IPR006127">
    <property type="entry name" value="ZnuA-like"/>
</dbReference>
<dbReference type="SUPFAM" id="SSF53807">
    <property type="entry name" value="Helical backbone' metal receptor"/>
    <property type="match status" value="1"/>
</dbReference>
<protein>
    <recommendedName>
        <fullName evidence="2">High-affinity zinc uptake system protein ZnuA</fullName>
    </recommendedName>
</protein>
<dbReference type="Proteomes" id="UP000664122">
    <property type="component" value="Unassembled WGS sequence"/>
</dbReference>
<evidence type="ECO:0000256" key="5">
    <source>
        <dbReference type="ARBA" id="ARBA00022906"/>
    </source>
</evidence>
<feature type="signal peptide" evidence="6">
    <location>
        <begin position="1"/>
        <end position="28"/>
    </location>
</feature>
<accession>A0A939JSF2</accession>
<evidence type="ECO:0000256" key="1">
    <source>
        <dbReference type="ARBA" id="ARBA00011028"/>
    </source>
</evidence>
<dbReference type="GO" id="GO:0006829">
    <property type="term" value="P:zinc ion transport"/>
    <property type="evidence" value="ECO:0007669"/>
    <property type="project" value="UniProtKB-KW"/>
</dbReference>
<evidence type="ECO:0000313" key="8">
    <source>
        <dbReference type="Proteomes" id="UP000664122"/>
    </source>
</evidence>
<keyword evidence="5" id="KW-0864">Zinc transport</keyword>
<reference evidence="7" key="1">
    <citation type="submission" date="2021-03" db="EMBL/GenBank/DDBJ databases">
        <title>Whole genome sequence of Jiella sp. CQZ9-1.</title>
        <authorList>
            <person name="Tuo L."/>
        </authorList>
    </citation>
    <scope>NUCLEOTIDE SEQUENCE</scope>
    <source>
        <strain evidence="7">CQZ9-1</strain>
    </source>
</reference>
<evidence type="ECO:0000256" key="6">
    <source>
        <dbReference type="SAM" id="SignalP"/>
    </source>
</evidence>
<gene>
    <name evidence="7" type="ORF">J1C48_09950</name>
</gene>
<feature type="chain" id="PRO_5037073938" description="High-affinity zinc uptake system protein ZnuA" evidence="6">
    <location>
        <begin position="29"/>
        <end position="321"/>
    </location>
</feature>
<dbReference type="EMBL" id="JAFMPP010000007">
    <property type="protein sequence ID" value="MBO0662898.1"/>
    <property type="molecule type" value="Genomic_DNA"/>
</dbReference>
<keyword evidence="4 6" id="KW-0732">Signal</keyword>
<dbReference type="PANTHER" id="PTHR42953:SF3">
    <property type="entry name" value="HIGH-AFFINITY ZINC UPTAKE SYSTEM PROTEIN ZNUA"/>
    <property type="match status" value="1"/>
</dbReference>
<comment type="similarity">
    <text evidence="1">Belongs to the bacterial solute-binding protein 9 family.</text>
</comment>
<dbReference type="Pfam" id="PF01297">
    <property type="entry name" value="ZnuA"/>
    <property type="match status" value="1"/>
</dbReference>
<keyword evidence="8" id="KW-1185">Reference proteome</keyword>
<comment type="caution">
    <text evidence="7">The sequence shown here is derived from an EMBL/GenBank/DDBJ whole genome shotgun (WGS) entry which is preliminary data.</text>
</comment>
<dbReference type="GO" id="GO:0046872">
    <property type="term" value="F:metal ion binding"/>
    <property type="evidence" value="ECO:0007669"/>
    <property type="project" value="InterPro"/>
</dbReference>
<keyword evidence="5" id="KW-0862">Zinc</keyword>
<evidence type="ECO:0000256" key="2">
    <source>
        <dbReference type="ARBA" id="ARBA00015915"/>
    </source>
</evidence>
<organism evidence="7 8">
    <name type="scientific">Jiella flava</name>
    <dbReference type="NCBI Taxonomy" id="2816857"/>
    <lineage>
        <taxon>Bacteria</taxon>
        <taxon>Pseudomonadati</taxon>
        <taxon>Pseudomonadota</taxon>
        <taxon>Alphaproteobacteria</taxon>
        <taxon>Hyphomicrobiales</taxon>
        <taxon>Aurantimonadaceae</taxon>
        <taxon>Jiella</taxon>
    </lineage>
</organism>
<evidence type="ECO:0000256" key="3">
    <source>
        <dbReference type="ARBA" id="ARBA00022448"/>
    </source>
</evidence>
<dbReference type="PANTHER" id="PTHR42953">
    <property type="entry name" value="HIGH-AFFINITY ZINC UPTAKE SYSTEM PROTEIN ZNUA-RELATED"/>
    <property type="match status" value="1"/>
</dbReference>
<keyword evidence="5" id="KW-0406">Ion transport</keyword>
<name>A0A939JSF2_9HYPH</name>
<proteinExistence type="inferred from homology"/>
<keyword evidence="3" id="KW-0813">Transport</keyword>
<sequence>MARSTRNRLAALSVFVAAFTGLVFPAAAADTPVVVTSIKPVNSLVAAVMQGVAKPYLIVKGAASPHTAALKPSDATALSQAAAVFWIGPEFENFLIKPISSLGSKADVVELWDAPNVQKLRNRSGGMFEAEVEQHAGGAKDADEAHGDNPYDKHVWLDPQNAAAMTQTIAATLAKVDPDHAVIYHKNADAYVQRLVALGADVRQLLSVKTRKPFIVFHDAYQYFEHRFDIPAVGSITISPEKAPGAARLREIRAKLQSLGAACVFTEPEFPPRLVETVTRGTNVSIGVMDPLGAALKDGPDLYPQLVRNIAVSLEDCFDGK</sequence>
<dbReference type="Gene3D" id="3.40.50.1980">
    <property type="entry name" value="Nitrogenase molybdenum iron protein domain"/>
    <property type="match status" value="2"/>
</dbReference>